<name>U7R138_PHOTE</name>
<dbReference type="Proteomes" id="UP000017133">
    <property type="component" value="Unassembled WGS sequence"/>
</dbReference>
<keyword evidence="2" id="KW-1185">Reference proteome</keyword>
<proteinExistence type="predicted"/>
<reference evidence="1 2" key="1">
    <citation type="submission" date="2013-10" db="EMBL/GenBank/DDBJ databases">
        <title>Whole Genome Shotgun Sequence of Photorhabdus temperata J3.</title>
        <authorList>
            <person name="Park G.-S."/>
            <person name="Hong S.-J."/>
            <person name="Shin J.-H."/>
        </authorList>
    </citation>
    <scope>NUCLEOTIDE SEQUENCE [LARGE SCALE GENOMIC DNA]</scope>
    <source>
        <strain evidence="1 2">J3</strain>
    </source>
</reference>
<sequence length="30" mass="3562">METAKRAITLQSQITAIQPIRFHTEGRWMF</sequence>
<comment type="caution">
    <text evidence="1">The sequence shown here is derived from an EMBL/GenBank/DDBJ whole genome shotgun (WGS) entry which is preliminary data.</text>
</comment>
<evidence type="ECO:0000313" key="2">
    <source>
        <dbReference type="Proteomes" id="UP000017133"/>
    </source>
</evidence>
<organism evidence="1 2">
    <name type="scientific">Photorhabdus temperata J3</name>
    <dbReference type="NCBI Taxonomy" id="1389415"/>
    <lineage>
        <taxon>Bacteria</taxon>
        <taxon>Pseudomonadati</taxon>
        <taxon>Pseudomonadota</taxon>
        <taxon>Gammaproteobacteria</taxon>
        <taxon>Enterobacterales</taxon>
        <taxon>Morganellaceae</taxon>
        <taxon>Photorhabdus</taxon>
    </lineage>
</organism>
<accession>U7R138</accession>
<evidence type="ECO:0000313" key="1">
    <source>
        <dbReference type="EMBL" id="ERT13718.1"/>
    </source>
</evidence>
<dbReference type="EMBL" id="AXDT01000061">
    <property type="protein sequence ID" value="ERT13718.1"/>
    <property type="molecule type" value="Genomic_DNA"/>
</dbReference>
<gene>
    <name evidence="1" type="ORF">O185_07485</name>
</gene>
<dbReference type="PATRIC" id="fig|1389415.4.peg.1497"/>
<dbReference type="AlphaFoldDB" id="U7R138"/>
<protein>
    <submittedName>
        <fullName evidence="1">Uncharacterized protein</fullName>
    </submittedName>
</protein>